<dbReference type="EMBL" id="JPLY01000002">
    <property type="protein sequence ID" value="KFC22538.1"/>
    <property type="molecule type" value="Genomic_DNA"/>
</dbReference>
<sequence>MKKATIILSVSAIIILLFVDRCTTINLTTADVFRPSSYQHFKTLVEKPQSKNYEIVPAKGSFPILYDHLKNEFYLANGQGLTKYDAFGNVIISNDLSHEKYTSVFDFSNFVPFVFAKNGIYDYSGKKLIYKKFSEIINSDHELNDKDFKSIFESHYRNAELVIYDNNRNVGREDDCFPMYFKIKDQWILMFSQRDDFRFSHQGSNDIENDTIGQIDYLGFPAKLGDKRLTVLKDAKNGIFSISKLGWEAISDKYLDTYFTQILKERKEDYQTDNEFKLLSYKKEDYYSSGNVFSLPKWVSPSFMLKGFFELTYNNENLYFTEKALKRSGDEKVQNDLSIYELPKKFRTRSKIAFLLYDLNVGGYMNDSTEVVEPIIKNAGLYLIKPKK</sequence>
<dbReference type="Proteomes" id="UP000028623">
    <property type="component" value="Unassembled WGS sequence"/>
</dbReference>
<dbReference type="RefSeq" id="WP_034974469.1">
    <property type="nucleotide sequence ID" value="NZ_FOFI01000004.1"/>
</dbReference>
<dbReference type="AlphaFoldDB" id="A0A085BJ93"/>
<dbReference type="STRING" id="421072.SAMN04488097_3035"/>
<gene>
    <name evidence="1" type="ORF">IO89_05620</name>
</gene>
<comment type="caution">
    <text evidence="1">The sequence shown here is derived from an EMBL/GenBank/DDBJ whole genome shotgun (WGS) entry which is preliminary data.</text>
</comment>
<keyword evidence="2" id="KW-1185">Reference proteome</keyword>
<name>A0A085BJ93_9FLAO</name>
<accession>A0A085BJ93</accession>
<dbReference type="OrthoDB" id="1231830at2"/>
<proteinExistence type="predicted"/>
<dbReference type="eggNOG" id="ENOG50334Q8">
    <property type="taxonomic scope" value="Bacteria"/>
</dbReference>
<reference evidence="1 2" key="1">
    <citation type="submission" date="2014-07" db="EMBL/GenBank/DDBJ databases">
        <title>Epilithonimonas lactis LMG 22401 Genome.</title>
        <authorList>
            <person name="Pipes S.E."/>
            <person name="Stropko S.J."/>
        </authorList>
    </citation>
    <scope>NUCLEOTIDE SEQUENCE [LARGE SCALE GENOMIC DNA]</scope>
    <source>
        <strain evidence="1 2">LMG 24401</strain>
    </source>
</reference>
<organism evidence="1 2">
    <name type="scientific">Epilithonimonas lactis</name>
    <dbReference type="NCBI Taxonomy" id="421072"/>
    <lineage>
        <taxon>Bacteria</taxon>
        <taxon>Pseudomonadati</taxon>
        <taxon>Bacteroidota</taxon>
        <taxon>Flavobacteriia</taxon>
        <taxon>Flavobacteriales</taxon>
        <taxon>Weeksellaceae</taxon>
        <taxon>Chryseobacterium group</taxon>
        <taxon>Epilithonimonas</taxon>
    </lineage>
</organism>
<evidence type="ECO:0000313" key="2">
    <source>
        <dbReference type="Proteomes" id="UP000028623"/>
    </source>
</evidence>
<protein>
    <submittedName>
        <fullName evidence="1">Uncharacterized protein</fullName>
    </submittedName>
</protein>
<evidence type="ECO:0000313" key="1">
    <source>
        <dbReference type="EMBL" id="KFC22538.1"/>
    </source>
</evidence>